<organism evidence="1 2">
    <name type="scientific">Aliikangiella maris</name>
    <dbReference type="NCBI Taxonomy" id="3162458"/>
    <lineage>
        <taxon>Bacteria</taxon>
        <taxon>Pseudomonadati</taxon>
        <taxon>Pseudomonadota</taxon>
        <taxon>Gammaproteobacteria</taxon>
        <taxon>Oceanospirillales</taxon>
        <taxon>Pleioneaceae</taxon>
        <taxon>Aliikangiella</taxon>
    </lineage>
</organism>
<dbReference type="Pfam" id="PF03534">
    <property type="entry name" value="SpvB"/>
    <property type="match status" value="1"/>
</dbReference>
<keyword evidence="2" id="KW-1185">Reference proteome</keyword>
<dbReference type="PANTHER" id="PTHR32305:SF15">
    <property type="entry name" value="PROTEIN RHSA-RELATED"/>
    <property type="match status" value="1"/>
</dbReference>
<name>A0ABV2BZJ3_9GAMM</name>
<dbReference type="SUPFAM" id="SSF69318">
    <property type="entry name" value="Integrin alpha N-terminal domain"/>
    <property type="match status" value="2"/>
</dbReference>
<dbReference type="EMBL" id="JBEVCJ010000049">
    <property type="protein sequence ID" value="MET1257346.1"/>
    <property type="molecule type" value="Genomic_DNA"/>
</dbReference>
<proteinExistence type="predicted"/>
<dbReference type="Proteomes" id="UP001548189">
    <property type="component" value="Unassembled WGS sequence"/>
</dbReference>
<dbReference type="NCBIfam" id="TIGR03696">
    <property type="entry name" value="Rhs_assc_core"/>
    <property type="match status" value="1"/>
</dbReference>
<protein>
    <submittedName>
        <fullName evidence="1">SpvB/TcaC N-terminal domain-containing protein</fullName>
    </submittedName>
</protein>
<sequence>MRHFSWFFLGVIVVCLGLGNSEKALAYGPNDYFVVANGSFNVNLEQSTGTANQCLISRNSPKNTCTVVFSWQIVSTDQYSGTPDTSRTIVVDGLNIGNATRSGVGSHSVSVELPTGTWNYRLDNTKNFGTHSGTITVVYPEYQPPFDSNSTTHNFIEGDFDGNGDMDTYHQPKSKGVEGGILPTVLTNEINANLHKSWTTSHPDIPNILDWSAESYAAFAANLNTSPGDEMLLLGGKEIILLHGDIVTPIVLYNDVRNAIISWDANGIASYSTFDFDADPEQYKVYFGDFNGDGLKEIILQGKSKGSSLTILNGNGSVRQTLHNGYKGLDWSAAAYDLVIDDINADGLDDIQMISKVAGVPDNFAYSNVGGLIDHVDTAYHRSEDPKTATLVGTTGGEFNVNESGAATYTIPLTTPQGTAGVAPQISLNYSSQSGNGSLGIGWGISGLSAIHRCPQNYEQNDTIKGVTNTAADKFCISGQQLFQKKTSQTYGGNNVEYQTELFSNNTITSFDTDNNVSNGPEYFTVKTRDGDIHYYGKHNSESTNALVIASHNSANNSWLLERTVDLAGNYIQYQYAKSSNGSEHYIDKISYGGNSLYNFAHYNSIDFIYAKELNSQFERSDQTHGYHAGSKVSMTQLLKQIKVYSDNNHVKTYQIYHQVSKLGEFNQVKAIQECTYLGNCYSPVTFNWSDVASDSYTQSSHTFYQVPDAGFVKAIDIDGDGRSNLLVWKNNKLYRSSGYGTEFNTYEDMSAAEFLSIKPIDLDADGKMDIVRKKGSAWAGLIYNKNSGRFASTNLSIPGTIESDELFVVDLDGDGRQDLLDLGSQTWHRQEKKVTSTEHCNFDGCTTIVNTDYFSEDHFVSFSSGTPASGGMNIVVLRNISEGTRFSDFNGDGVTDLIIESNNVVWEDRDTTSSSGVFAYTFNKDSKQFEPYGKLGTSLIKSVTPFDINRDGLTDVLYVLNGKWYYRLNHGGEQGLGAETYTGIVAATDESDNNRAVILDYDGDGQAEFWAYKESPYLGYYVYAFDGNSFKYIKRISGFETDPVNVYMDIKGNGNFDLLSRGINGSSWKKWEAPESNSANTKKANLITSITTGYGVTTNIVYKPLTNTLVYSNSATKPDFPAIQITTPMSVVAKVESETATYDSNSNEQTVSVSYKYEDFQAHLTGRGILGFKKLTTTDEQSGIITTTEYRQDFPFIGSPKKTTRKLSNGTVISEAVNHWEQTTKQGLIFPYLAKSVEKNWSLSSDGTPSNLLDNPREFINQIITTNVEYDDYGNLTKSEILNTNSQAENGSGGSQWFETKTVSDFGSTTWEQKYARLKSVTVTKTRSDVSGSVIDSSQFEYFAEAASHDGAQFSGYPGMLKSEVSFPGNNKQLKKIYAYDKFGNKTKTINEAKARNAKTLAFDAAVSQRSTITSFDSKGRFVTSIKNDLGHEEIYTYDARFGGVLTQTGPNGLSTHFKYDETGMKYESKAVNGTYSRSYLYLCGIGGASCPDSAEYYSETKAYDTAGNMMSGYAREFFNKLGQKVVSTKQTFGNKELVTRIEYDKFARVKKGYHPMFGNVDSVSLHYTEAKYDALGRVYQETAPGSRVTTKSYNGLTTVTTNAIGQTVSETKNINGDLLSVTNNAGKTMTYTYDGRGQFIQLKDSLNNVIINTIDAVGHKTQTNDPDKGIWTYSYNGFGELIRQQDARGVVIIQHYDQLGRMIKRVDNAAVTNANGTAHASVSGIDVQTTCWQYDTAALGNTGNSVKGALHSVSLYQGEIDCANPGTAIALQQKISGYDHLARAETSTQKLKTENSNVIETYLVMNSYDNDTGRIDFTILPEEVSVKNHYDDYGNLIKVTDAADTTKVYQNINDIDKFGNIVDQTIGYGSGAVSSNRSYNATTGYLESIIVGPNSNQLVNFSQGFDKIGNVISRTDHIANRNEVFGYAESSQTNLLNRLTSFTVNNTTTKTYSYDELGRMKSKSDMGDDYRYAEGGAGLHAVSSIYNNSVKKRSFTYDASGNLINDVDLANSANNREIRYAAFEKLVYIKKGSSNANEISFRYGTGRERYRRIDNVYENGQPITVETTYLGSYEKVVHTGGAKNGDVEHKYYIAGVALRIDTDKADGSSQSKTRYMHKDHLGSVIAISDESGNAVKRFRYDPFGKQYEVASLSPFSESAVMSKLAITDLGFTGHEMLSSVDIIHMNGRIYDANIGRFLQADAYIQAPKNMQNMDRYSYVLNNPLSYTDPSGHFFKNLNKFWKQALAVVATVVIAVVLGPWAAQGFWNAVAVGALAGAANGAIMTGTLRGAVTGAVAGGISGGVFYGIGTAFKNCQSCLAKAGEGAMGTSFTSRAFTGKVAAHAITGGIMSKLQGGKFGYGFASAGVTQAFSGVIDGVDQGNSFSIQRISAAALLGGTASSLSGGKFVNGAVTAAFSRAFNDEFHHIPLSEHEESYPFGVDEEYIFDSKMSDDTWELKQISLGKFRWAIGREGEDKVWDWLEHELGHEVYRDEIRVFRGNKLRKYDGAFRPAGGGDDDWILLEIKTNTSPLIKSQIQFDQLTVTSGFDLVQRGPHLYTRNKYEVMLVRALLPPQGD</sequence>
<evidence type="ECO:0000313" key="1">
    <source>
        <dbReference type="EMBL" id="MET1257346.1"/>
    </source>
</evidence>
<dbReference type="PANTHER" id="PTHR32305">
    <property type="match status" value="1"/>
</dbReference>
<reference evidence="1 2" key="1">
    <citation type="submission" date="2024-06" db="EMBL/GenBank/DDBJ databases">
        <authorList>
            <person name="Li F."/>
        </authorList>
    </citation>
    <scope>NUCLEOTIDE SEQUENCE [LARGE SCALE GENOMIC DNA]</scope>
    <source>
        <strain evidence="1 2">GXAS 311</strain>
    </source>
</reference>
<dbReference type="InterPro" id="IPR022385">
    <property type="entry name" value="Rhs_assc_core"/>
</dbReference>
<dbReference type="InterPro" id="IPR028994">
    <property type="entry name" value="Integrin_alpha_N"/>
</dbReference>
<comment type="caution">
    <text evidence="1">The sequence shown here is derived from an EMBL/GenBank/DDBJ whole genome shotgun (WGS) entry which is preliminary data.</text>
</comment>
<dbReference type="Pfam" id="PF25023">
    <property type="entry name" value="TEN_YD-shell"/>
    <property type="match status" value="1"/>
</dbReference>
<dbReference type="Gene3D" id="2.180.10.10">
    <property type="entry name" value="RHS repeat-associated core"/>
    <property type="match status" value="2"/>
</dbReference>
<dbReference type="Gene3D" id="2.40.128.340">
    <property type="match status" value="1"/>
</dbReference>
<dbReference type="InterPro" id="IPR003284">
    <property type="entry name" value="Sal_SpvB"/>
</dbReference>
<dbReference type="NCBIfam" id="TIGR01643">
    <property type="entry name" value="YD_repeat_2x"/>
    <property type="match status" value="1"/>
</dbReference>
<dbReference type="Pfam" id="PF12256">
    <property type="entry name" value="TcdB_toxin_midN"/>
    <property type="match status" value="1"/>
</dbReference>
<gene>
    <name evidence="1" type="ORF">ABVT43_19565</name>
</gene>
<dbReference type="InterPro" id="IPR050708">
    <property type="entry name" value="T6SS_VgrG/RHS"/>
</dbReference>
<dbReference type="InterPro" id="IPR022045">
    <property type="entry name" value="TcdB_toxin_mid/N"/>
</dbReference>
<dbReference type="InterPro" id="IPR056823">
    <property type="entry name" value="TEN-like_YD-shell"/>
</dbReference>
<accession>A0ABV2BZJ3</accession>
<dbReference type="InterPro" id="IPR006530">
    <property type="entry name" value="YD"/>
</dbReference>
<evidence type="ECO:0000313" key="2">
    <source>
        <dbReference type="Proteomes" id="UP001548189"/>
    </source>
</evidence>